<gene>
    <name evidence="3" type="ORF">J2N86_08790</name>
</gene>
<dbReference type="PANTHER" id="PTHR24111:SF0">
    <property type="entry name" value="LEUCINE-RICH REPEAT-CONTAINING PROTEIN"/>
    <property type="match status" value="1"/>
</dbReference>
<dbReference type="SMART" id="SM00368">
    <property type="entry name" value="LRR_RI"/>
    <property type="match status" value="5"/>
</dbReference>
<proteinExistence type="predicted"/>
<feature type="compositionally biased region" description="Polar residues" evidence="2">
    <location>
        <begin position="603"/>
        <end position="616"/>
    </location>
</feature>
<feature type="compositionally biased region" description="Basic and acidic residues" evidence="2">
    <location>
        <begin position="590"/>
        <end position="601"/>
    </location>
</feature>
<dbReference type="Proteomes" id="UP001057474">
    <property type="component" value="Chromosome"/>
</dbReference>
<dbReference type="InterPro" id="IPR001611">
    <property type="entry name" value="Leu-rich_rpt"/>
</dbReference>
<evidence type="ECO:0000313" key="4">
    <source>
        <dbReference type="Proteomes" id="UP001057474"/>
    </source>
</evidence>
<dbReference type="InterPro" id="IPR032675">
    <property type="entry name" value="LRR_dom_sf"/>
</dbReference>
<reference evidence="3" key="1">
    <citation type="submission" date="2021-03" db="EMBL/GenBank/DDBJ databases">
        <title>Legionella lytica PCM 2298.</title>
        <authorList>
            <person name="Koper P."/>
        </authorList>
    </citation>
    <scope>NUCLEOTIDE SEQUENCE</scope>
    <source>
        <strain evidence="3">PCM 2298</strain>
    </source>
</reference>
<dbReference type="RefSeq" id="WP_252579018.1">
    <property type="nucleotide sequence ID" value="NZ_CP071527.1"/>
</dbReference>
<dbReference type="PANTHER" id="PTHR24111">
    <property type="entry name" value="LEUCINE-RICH REPEAT-CONTAINING PROTEIN 34"/>
    <property type="match status" value="1"/>
</dbReference>
<dbReference type="InterPro" id="IPR052201">
    <property type="entry name" value="LRR-containing_regulator"/>
</dbReference>
<evidence type="ECO:0000256" key="1">
    <source>
        <dbReference type="ARBA" id="ARBA00022737"/>
    </source>
</evidence>
<name>A0ABY4Y617_9GAMM</name>
<organism evidence="3 4">
    <name type="scientific">Legionella lytica</name>
    <dbReference type="NCBI Taxonomy" id="96232"/>
    <lineage>
        <taxon>Bacteria</taxon>
        <taxon>Pseudomonadati</taxon>
        <taxon>Pseudomonadota</taxon>
        <taxon>Gammaproteobacteria</taxon>
        <taxon>Legionellales</taxon>
        <taxon>Legionellaceae</taxon>
        <taxon>Legionella</taxon>
    </lineage>
</organism>
<dbReference type="SUPFAM" id="SSF52047">
    <property type="entry name" value="RNI-like"/>
    <property type="match status" value="1"/>
</dbReference>
<dbReference type="EMBL" id="CP071527">
    <property type="protein sequence ID" value="USQ12803.1"/>
    <property type="molecule type" value="Genomic_DNA"/>
</dbReference>
<feature type="region of interest" description="Disordered" evidence="2">
    <location>
        <begin position="590"/>
        <end position="632"/>
    </location>
</feature>
<dbReference type="Pfam" id="PF13516">
    <property type="entry name" value="LRR_6"/>
    <property type="match status" value="2"/>
</dbReference>
<evidence type="ECO:0000313" key="3">
    <source>
        <dbReference type="EMBL" id="USQ12803.1"/>
    </source>
</evidence>
<keyword evidence="1" id="KW-0677">Repeat</keyword>
<evidence type="ECO:0000256" key="2">
    <source>
        <dbReference type="SAM" id="MobiDB-lite"/>
    </source>
</evidence>
<dbReference type="Gene3D" id="3.80.10.10">
    <property type="entry name" value="Ribonuclease Inhibitor"/>
    <property type="match status" value="2"/>
</dbReference>
<protein>
    <submittedName>
        <fullName evidence="3">Uncharacterized protein</fullName>
    </submittedName>
</protein>
<sequence>MTDFSSDLQKIANNDPNFKNLEPSWLITDDRIQSLAAALINNTTLIGIDLYDHYIGDLNLGYLTKAIEAHKKLSSLNLDKNQITELGADYIGELIEKNDVLINLTLNNNAIGSRGAQAIARGLEVNSQLRSLHLKNTAIGDPGAQALFEALEVNTSLIFLDLSNNEINDLGASYIIQMLGHNSTISSLYLKGNPISNKNLVEIESLLSRNQKIYNIAQKAIDTIRRLPSSIPNWEEEGAFDNFNEVLKQKEQAQLEIETLFPGANLISRIEEVWAEKQIAIMLANPLYIQKSSIIGLFDSLNPKQKQSPKNQQWLESTILHYFSSIQPDSEYTHKKLLSYILQTSISADVERLMDLCLFHHFTPKVTRVMKPEPIQLVRLLINNREALKTLQKEMPGINKLVLNIITRFYKEEQSSKEIELNTQVIGLLLECPQENKETNITLNAALLRSLNIFFCADPNIANSFYSLWRHLSSENTLPIQNSATEEVAKKLLIKKYNALVLESIPNHYQNRFFIQQDVKQVKQQPAELVQEQHIELVQEQHIELVQEQHIELVQEQHIEPVQEQHIEPVQEQHIEPVQEQHIEPVQEQHIEPVQEQHLEPVQEQNSELAQEQNAVLEQEDDDEENSMLMRP</sequence>
<keyword evidence="4" id="KW-1185">Reference proteome</keyword>
<accession>A0ABY4Y617</accession>